<name>A0A820KS75_9BILA</name>
<comment type="caution">
    <text evidence="2">The sequence shown here is derived from an EMBL/GenBank/DDBJ whole genome shotgun (WGS) entry which is preliminary data.</text>
</comment>
<feature type="signal peptide" evidence="1">
    <location>
        <begin position="1"/>
        <end position="25"/>
    </location>
</feature>
<keyword evidence="1" id="KW-0732">Signal</keyword>
<dbReference type="Proteomes" id="UP000663868">
    <property type="component" value="Unassembled WGS sequence"/>
</dbReference>
<evidence type="ECO:0000313" key="2">
    <source>
        <dbReference type="EMBL" id="CAF4344614.1"/>
    </source>
</evidence>
<accession>A0A820KS75</accession>
<dbReference type="AlphaFoldDB" id="A0A820KS75"/>
<proteinExistence type="predicted"/>
<gene>
    <name evidence="2" type="ORF">KXQ929_LOCUS47913</name>
</gene>
<reference evidence="2" key="1">
    <citation type="submission" date="2021-02" db="EMBL/GenBank/DDBJ databases">
        <authorList>
            <person name="Nowell W R."/>
        </authorList>
    </citation>
    <scope>NUCLEOTIDE SEQUENCE</scope>
</reference>
<dbReference type="EMBL" id="CAJOBB010017990">
    <property type="protein sequence ID" value="CAF4344614.1"/>
    <property type="molecule type" value="Genomic_DNA"/>
</dbReference>
<organism evidence="2 3">
    <name type="scientific">Adineta steineri</name>
    <dbReference type="NCBI Taxonomy" id="433720"/>
    <lineage>
        <taxon>Eukaryota</taxon>
        <taxon>Metazoa</taxon>
        <taxon>Spiralia</taxon>
        <taxon>Gnathifera</taxon>
        <taxon>Rotifera</taxon>
        <taxon>Eurotatoria</taxon>
        <taxon>Bdelloidea</taxon>
        <taxon>Adinetida</taxon>
        <taxon>Adinetidae</taxon>
        <taxon>Adineta</taxon>
    </lineage>
</organism>
<evidence type="ECO:0000313" key="3">
    <source>
        <dbReference type="Proteomes" id="UP000663868"/>
    </source>
</evidence>
<feature type="chain" id="PRO_5032965330" evidence="1">
    <location>
        <begin position="26"/>
        <end position="81"/>
    </location>
</feature>
<sequence>MQLTTILAVFFTCLVLFASVDYTNGSGIKGKHSINRPDTVVRAKAQHGVRHENILKNGGGRRQSAARAIVESIKQRRKHAN</sequence>
<protein>
    <submittedName>
        <fullName evidence="2">Uncharacterized protein</fullName>
    </submittedName>
</protein>
<evidence type="ECO:0000256" key="1">
    <source>
        <dbReference type="SAM" id="SignalP"/>
    </source>
</evidence>